<sequence length="185" mass="19756">MIPRPSNTAPLLDGADSDSKTGTRLTGTVRTIPGSLIYDLPIGTLIRFSDHIPEPPANRQGDLAVWRLFNGIGRLARRDPPPHFSPLAHPASITIRTADFGERGAVAFTFALGEPSTAAMRFEVLQLPPVGSVRILARDGNNAELLHLAEDEGAAVAWLARHAVPAAIFDPVTADEIAAMLVEGR</sequence>
<evidence type="ECO:0000313" key="3">
    <source>
        <dbReference type="Proteomes" id="UP000666240"/>
    </source>
</evidence>
<feature type="region of interest" description="Disordered" evidence="1">
    <location>
        <begin position="1"/>
        <end position="26"/>
    </location>
</feature>
<dbReference type="Proteomes" id="UP000666240">
    <property type="component" value="Unassembled WGS sequence"/>
</dbReference>
<comment type="caution">
    <text evidence="2">The sequence shown here is derived from an EMBL/GenBank/DDBJ whole genome shotgun (WGS) entry which is preliminary data.</text>
</comment>
<dbReference type="AlphaFoldDB" id="A0A8J7UL88"/>
<proteinExistence type="predicted"/>
<organism evidence="2 3">
    <name type="scientific">Tianweitania sediminis</name>
    <dbReference type="NCBI Taxonomy" id="1502156"/>
    <lineage>
        <taxon>Bacteria</taxon>
        <taxon>Pseudomonadati</taxon>
        <taxon>Pseudomonadota</taxon>
        <taxon>Alphaproteobacteria</taxon>
        <taxon>Hyphomicrobiales</taxon>
        <taxon>Phyllobacteriaceae</taxon>
        <taxon>Tianweitania</taxon>
    </lineage>
</organism>
<reference evidence="2" key="1">
    <citation type="submission" date="2021-03" db="EMBL/GenBank/DDBJ databases">
        <title>Genome sequencing and assembly of Tianweitania sediminis.</title>
        <authorList>
            <person name="Chhetri G."/>
        </authorList>
    </citation>
    <scope>NUCLEOTIDE SEQUENCE</scope>
    <source>
        <strain evidence="2">Z8</strain>
    </source>
</reference>
<evidence type="ECO:0000256" key="1">
    <source>
        <dbReference type="SAM" id="MobiDB-lite"/>
    </source>
</evidence>
<name>A0A8J7UL88_9HYPH</name>
<dbReference type="RefSeq" id="WP_209336502.1">
    <property type="nucleotide sequence ID" value="NZ_JAGIYY010000007.1"/>
</dbReference>
<protein>
    <submittedName>
        <fullName evidence="2">Uncharacterized protein</fullName>
    </submittedName>
</protein>
<evidence type="ECO:0000313" key="2">
    <source>
        <dbReference type="EMBL" id="MBP0440474.1"/>
    </source>
</evidence>
<dbReference type="EMBL" id="JAGIYY010000007">
    <property type="protein sequence ID" value="MBP0440474.1"/>
    <property type="molecule type" value="Genomic_DNA"/>
</dbReference>
<gene>
    <name evidence="2" type="ORF">J5Y06_17625</name>
</gene>
<keyword evidence="3" id="KW-1185">Reference proteome</keyword>
<accession>A0A8J7UL88</accession>